<dbReference type="Gene3D" id="3.40.50.720">
    <property type="entry name" value="NAD(P)-binding Rossmann-like Domain"/>
    <property type="match status" value="2"/>
</dbReference>
<dbReference type="RefSeq" id="WP_201090913.1">
    <property type="nucleotide sequence ID" value="NZ_CP067393.1"/>
</dbReference>
<accession>A0A974RXJ3</accession>
<dbReference type="CDD" id="cd05300">
    <property type="entry name" value="2-Hacid_dh_1"/>
    <property type="match status" value="1"/>
</dbReference>
<dbReference type="KEGG" id="eaz:JHT90_11000"/>
<reference evidence="4 5" key="1">
    <citation type="submission" date="2021-01" db="EMBL/GenBank/DDBJ databases">
        <title>Entomomonas sp. F2A isolated from a house cricket (Acheta domesticus).</title>
        <authorList>
            <person name="Spergser J."/>
            <person name="Busse H.-J."/>
        </authorList>
    </citation>
    <scope>NUCLEOTIDE SEQUENCE [LARGE SCALE GENOMIC DNA]</scope>
    <source>
        <strain evidence="4 5">F2A</strain>
    </source>
</reference>
<sequence>MNKLLIIDKDYSAYIPLVEQKYPDCELFAGNDVASLKEIANQCDIWLGSPNQCADLLKEGVNTPQWIQSVFAGIAPLMAHNLPKDYVLSPAVGVFDQLMAEYVLTYMLAHERQLLQRYAAQQRQHWIADRPSTLHGKQVLIVGAGTIGTGVAKFLKPFGVKLFGIATTAKELPPFEKVGALTELAEYVTAADYVISLLPDTPSTQNIFDAKIFAKMKQGAVFINAGRGTAIVDEELIIALDKGRPSLAVLDVFRTEPLPANHLFWRVPNLLITEHTAAISLPPLVFNLFSRNLERFQKQQPLLGQVDFNQEY</sequence>
<organism evidence="4 5">
    <name type="scientific">Entomomonas asaccharolytica</name>
    <dbReference type="NCBI Taxonomy" id="2785331"/>
    <lineage>
        <taxon>Bacteria</taxon>
        <taxon>Pseudomonadati</taxon>
        <taxon>Pseudomonadota</taxon>
        <taxon>Gammaproteobacteria</taxon>
        <taxon>Pseudomonadales</taxon>
        <taxon>Pseudomonadaceae</taxon>
        <taxon>Entomomonas</taxon>
    </lineage>
</organism>
<dbReference type="SUPFAM" id="SSF51735">
    <property type="entry name" value="NAD(P)-binding Rossmann-fold domains"/>
    <property type="match status" value="1"/>
</dbReference>
<evidence type="ECO:0000256" key="2">
    <source>
        <dbReference type="ARBA" id="ARBA00023027"/>
    </source>
</evidence>
<keyword evidence="1" id="KW-0560">Oxidoreductase</keyword>
<feature type="domain" description="D-isomer specific 2-hydroxyacid dehydrogenase NAD-binding" evidence="3">
    <location>
        <begin position="105"/>
        <end position="277"/>
    </location>
</feature>
<dbReference type="InterPro" id="IPR006140">
    <property type="entry name" value="D-isomer_DH_NAD-bd"/>
</dbReference>
<evidence type="ECO:0000259" key="3">
    <source>
        <dbReference type="Pfam" id="PF02826"/>
    </source>
</evidence>
<dbReference type="GO" id="GO:0051287">
    <property type="term" value="F:NAD binding"/>
    <property type="evidence" value="ECO:0007669"/>
    <property type="project" value="InterPro"/>
</dbReference>
<evidence type="ECO:0000256" key="1">
    <source>
        <dbReference type="ARBA" id="ARBA00023002"/>
    </source>
</evidence>
<keyword evidence="5" id="KW-1185">Reference proteome</keyword>
<dbReference type="PANTHER" id="PTHR43333:SF1">
    <property type="entry name" value="D-ISOMER SPECIFIC 2-HYDROXYACID DEHYDROGENASE NAD-BINDING DOMAIN-CONTAINING PROTEIN"/>
    <property type="match status" value="1"/>
</dbReference>
<keyword evidence="2" id="KW-0520">NAD</keyword>
<dbReference type="PANTHER" id="PTHR43333">
    <property type="entry name" value="2-HACID_DH_C DOMAIN-CONTAINING PROTEIN"/>
    <property type="match status" value="1"/>
</dbReference>
<dbReference type="Pfam" id="PF02826">
    <property type="entry name" value="2-Hacid_dh_C"/>
    <property type="match status" value="1"/>
</dbReference>
<proteinExistence type="predicted"/>
<dbReference type="EMBL" id="CP067393">
    <property type="protein sequence ID" value="QQP84919.1"/>
    <property type="molecule type" value="Genomic_DNA"/>
</dbReference>
<dbReference type="Proteomes" id="UP000595278">
    <property type="component" value="Chromosome"/>
</dbReference>
<gene>
    <name evidence="4" type="ORF">JHT90_11000</name>
</gene>
<dbReference type="AlphaFoldDB" id="A0A974RXJ3"/>
<evidence type="ECO:0000313" key="5">
    <source>
        <dbReference type="Proteomes" id="UP000595278"/>
    </source>
</evidence>
<evidence type="ECO:0000313" key="4">
    <source>
        <dbReference type="EMBL" id="QQP84919.1"/>
    </source>
</evidence>
<dbReference type="GO" id="GO:0016491">
    <property type="term" value="F:oxidoreductase activity"/>
    <property type="evidence" value="ECO:0007669"/>
    <property type="project" value="UniProtKB-KW"/>
</dbReference>
<name>A0A974RXJ3_9GAMM</name>
<protein>
    <submittedName>
        <fullName evidence="4">D-2-hydroxyacid dehydrogenase</fullName>
    </submittedName>
</protein>
<dbReference type="InterPro" id="IPR036291">
    <property type="entry name" value="NAD(P)-bd_dom_sf"/>
</dbReference>